<sequence length="56" mass="6345">MEHHAFACKAVKNLERAAGVSIFSGHYKNPRLNNFTIEKAASWRLIGYSSIFDSLF</sequence>
<evidence type="ECO:0000313" key="1">
    <source>
        <dbReference type="EMBL" id="OYR18287.1"/>
    </source>
</evidence>
<comment type="caution">
    <text evidence="1">The sequence shown here is derived from an EMBL/GenBank/DDBJ whole genome shotgun (WGS) entry which is preliminary data.</text>
</comment>
<protein>
    <submittedName>
        <fullName evidence="1">Uncharacterized protein</fullName>
    </submittedName>
</protein>
<organism evidence="1 2">
    <name type="scientific">Brucella thiophenivorans</name>
    <dbReference type="NCBI Taxonomy" id="571255"/>
    <lineage>
        <taxon>Bacteria</taxon>
        <taxon>Pseudomonadati</taxon>
        <taxon>Pseudomonadota</taxon>
        <taxon>Alphaproteobacteria</taxon>
        <taxon>Hyphomicrobiales</taxon>
        <taxon>Brucellaceae</taxon>
        <taxon>Brucella/Ochrobactrum group</taxon>
        <taxon>Brucella</taxon>
    </lineage>
</organism>
<dbReference type="EMBL" id="NNRJ01000027">
    <property type="protein sequence ID" value="OYR18287.1"/>
    <property type="molecule type" value="Genomic_DNA"/>
</dbReference>
<accession>A0A256FTU6</accession>
<name>A0A256FTU6_9HYPH</name>
<proteinExistence type="predicted"/>
<dbReference type="AlphaFoldDB" id="A0A256FTU6"/>
<gene>
    <name evidence="1" type="ORF">CEV31_4299</name>
</gene>
<dbReference type="Proteomes" id="UP000215590">
    <property type="component" value="Unassembled WGS sequence"/>
</dbReference>
<reference evidence="1 2" key="1">
    <citation type="submission" date="2017-07" db="EMBL/GenBank/DDBJ databases">
        <title>Phylogenetic study on the rhizospheric bacterium Ochrobactrum sp. A44.</title>
        <authorList>
            <person name="Krzyzanowska D.M."/>
            <person name="Ossowicki A."/>
            <person name="Rajewska M."/>
            <person name="Maciag T."/>
            <person name="Kaczynski Z."/>
            <person name="Czerwicka M."/>
            <person name="Jafra S."/>
        </authorList>
    </citation>
    <scope>NUCLEOTIDE SEQUENCE [LARGE SCALE GENOMIC DNA]</scope>
    <source>
        <strain evidence="1 2">DSM 7216</strain>
    </source>
</reference>
<evidence type="ECO:0000313" key="2">
    <source>
        <dbReference type="Proteomes" id="UP000215590"/>
    </source>
</evidence>
<keyword evidence="2" id="KW-1185">Reference proteome</keyword>